<dbReference type="Ensembl" id="ENSPKIT00000027478.1">
    <property type="protein sequence ID" value="ENSPKIP00000003517.1"/>
    <property type="gene ID" value="ENSPKIG00000020994.1"/>
</dbReference>
<dbReference type="PROSITE" id="PS50853">
    <property type="entry name" value="FN3"/>
    <property type="match status" value="1"/>
</dbReference>
<dbReference type="InterPro" id="IPR048651">
    <property type="entry name" value="CRLF2-like_D1"/>
</dbReference>
<dbReference type="AlphaFoldDB" id="A0A3B3QA12"/>
<evidence type="ECO:0000313" key="11">
    <source>
        <dbReference type="Ensembl" id="ENSPKIP00000003517.1"/>
    </source>
</evidence>
<dbReference type="GO" id="GO:0009897">
    <property type="term" value="C:external side of plasma membrane"/>
    <property type="evidence" value="ECO:0007669"/>
    <property type="project" value="TreeGrafter"/>
</dbReference>
<evidence type="ECO:0000256" key="5">
    <source>
        <dbReference type="ARBA" id="ARBA00023136"/>
    </source>
</evidence>
<feature type="compositionally biased region" description="Low complexity" evidence="8">
    <location>
        <begin position="376"/>
        <end position="385"/>
    </location>
</feature>
<keyword evidence="5 9" id="KW-0472">Membrane</keyword>
<dbReference type="InterPro" id="IPR003531">
    <property type="entry name" value="Hempt_rcpt_S_F1_CS"/>
</dbReference>
<reference evidence="11" key="1">
    <citation type="submission" date="2025-08" db="UniProtKB">
        <authorList>
            <consortium name="Ensembl"/>
        </authorList>
    </citation>
    <scope>IDENTIFICATION</scope>
</reference>
<name>A0A3B3QA12_9TELE</name>
<feature type="compositionally biased region" description="Pro residues" evidence="8">
    <location>
        <begin position="386"/>
        <end position="397"/>
    </location>
</feature>
<keyword evidence="4 9" id="KW-1133">Transmembrane helix</keyword>
<keyword evidence="6" id="KW-0675">Receptor</keyword>
<dbReference type="GO" id="GO:0016064">
    <property type="term" value="P:immunoglobulin mediated immune response"/>
    <property type="evidence" value="ECO:0007669"/>
    <property type="project" value="TreeGrafter"/>
</dbReference>
<comment type="subcellular location">
    <subcellularLocation>
        <location evidence="1">Membrane</location>
        <topology evidence="1">Single-pass type I membrane protein</topology>
    </subcellularLocation>
</comment>
<evidence type="ECO:0000313" key="12">
    <source>
        <dbReference type="Proteomes" id="UP000261540"/>
    </source>
</evidence>
<feature type="region of interest" description="Disordered" evidence="8">
    <location>
        <begin position="370"/>
        <end position="397"/>
    </location>
</feature>
<evidence type="ECO:0000256" key="7">
    <source>
        <dbReference type="ARBA" id="ARBA00023180"/>
    </source>
</evidence>
<evidence type="ECO:0000256" key="9">
    <source>
        <dbReference type="SAM" id="Phobius"/>
    </source>
</evidence>
<evidence type="ECO:0000259" key="10">
    <source>
        <dbReference type="PROSITE" id="PS50853"/>
    </source>
</evidence>
<dbReference type="Gene3D" id="2.60.40.10">
    <property type="entry name" value="Immunoglobulins"/>
    <property type="match status" value="2"/>
</dbReference>
<dbReference type="PROSITE" id="PS01355">
    <property type="entry name" value="HEMATOPO_REC_S_F1"/>
    <property type="match status" value="1"/>
</dbReference>
<dbReference type="GO" id="GO:0004896">
    <property type="term" value="F:cytokine receptor activity"/>
    <property type="evidence" value="ECO:0007669"/>
    <property type="project" value="InterPro"/>
</dbReference>
<evidence type="ECO:0000256" key="4">
    <source>
        <dbReference type="ARBA" id="ARBA00022989"/>
    </source>
</evidence>
<reference evidence="11" key="2">
    <citation type="submission" date="2025-09" db="UniProtKB">
        <authorList>
            <consortium name="Ensembl"/>
        </authorList>
    </citation>
    <scope>IDENTIFICATION</scope>
</reference>
<keyword evidence="12" id="KW-1185">Reference proteome</keyword>
<protein>
    <submittedName>
        <fullName evidence="11">Interleukin 2 receptor, gamma b</fullName>
    </submittedName>
</protein>
<dbReference type="PANTHER" id="PTHR23037">
    <property type="entry name" value="CYTOKINE RECEPTOR"/>
    <property type="match status" value="1"/>
</dbReference>
<organism evidence="11 12">
    <name type="scientific">Paramormyrops kingsleyae</name>
    <dbReference type="NCBI Taxonomy" id="1676925"/>
    <lineage>
        <taxon>Eukaryota</taxon>
        <taxon>Metazoa</taxon>
        <taxon>Chordata</taxon>
        <taxon>Craniata</taxon>
        <taxon>Vertebrata</taxon>
        <taxon>Euteleostomi</taxon>
        <taxon>Actinopterygii</taxon>
        <taxon>Neopterygii</taxon>
        <taxon>Teleostei</taxon>
        <taxon>Osteoglossocephala</taxon>
        <taxon>Osteoglossomorpha</taxon>
        <taxon>Osteoglossiformes</taxon>
        <taxon>Mormyridae</taxon>
        <taxon>Paramormyrops</taxon>
    </lineage>
</organism>
<dbReference type="Pfam" id="PF21604">
    <property type="entry name" value="CRLF2_D1"/>
    <property type="match status" value="1"/>
</dbReference>
<dbReference type="STRING" id="1676925.ENSPKIP00000003517"/>
<feature type="domain" description="Fibronectin type-III" evidence="10">
    <location>
        <begin position="170"/>
        <end position="271"/>
    </location>
</feature>
<dbReference type="GeneTree" id="ENSGT00940000164309"/>
<dbReference type="PANTHER" id="PTHR23037:SF42">
    <property type="entry name" value="CYTOKINE RECEPTOR COMMON SUBUNIT GAMMA ISOFORM X1-RELATED"/>
    <property type="match status" value="1"/>
</dbReference>
<feature type="transmembrane region" description="Helical" evidence="9">
    <location>
        <begin position="55"/>
        <end position="76"/>
    </location>
</feature>
<accession>A0A3B3QA12</accession>
<dbReference type="InterPro" id="IPR003961">
    <property type="entry name" value="FN3_dom"/>
</dbReference>
<dbReference type="InterPro" id="IPR036116">
    <property type="entry name" value="FN3_sf"/>
</dbReference>
<dbReference type="InterPro" id="IPR013783">
    <property type="entry name" value="Ig-like_fold"/>
</dbReference>
<evidence type="ECO:0000256" key="8">
    <source>
        <dbReference type="SAM" id="MobiDB-lite"/>
    </source>
</evidence>
<dbReference type="Proteomes" id="UP000261540">
    <property type="component" value="Unplaced"/>
</dbReference>
<proteinExistence type="predicted"/>
<feature type="transmembrane region" description="Helical" evidence="9">
    <location>
        <begin position="275"/>
        <end position="296"/>
    </location>
</feature>
<keyword evidence="3" id="KW-0732">Signal</keyword>
<evidence type="ECO:0000256" key="6">
    <source>
        <dbReference type="ARBA" id="ARBA00023170"/>
    </source>
</evidence>
<evidence type="ECO:0000256" key="2">
    <source>
        <dbReference type="ARBA" id="ARBA00022692"/>
    </source>
</evidence>
<keyword evidence="7" id="KW-0325">Glycoprotein</keyword>
<evidence type="ECO:0000256" key="3">
    <source>
        <dbReference type="ARBA" id="ARBA00022729"/>
    </source>
</evidence>
<sequence>MQEEASCSGLCSLERVRYFCSDAFPASCKRGAWRAERSTNPHVDVIALLLLLRQIILMMFLFLLLFSGLGLGSAFIPDVSCLIVNLEHTDCTWDRGSNPELNFTFQSRLGSRLPFRDCPQYLREGGYNVGCRLPHEINDKFSPLHTRLSGDNNVMKEQTTEMKERVKLNPPLNLSVVVNSTNLELWLYWNTSTKSTCTESEVRYRKQDDQWRSVLTSTSASSYSLPQISLKHQYELQVRVRVSYSCGQSKFWSDWSVPIFWGNTTAVTPVPLKTFYSLIPVLVLGIIMVVMVVIYFTHGERIRIIFVPVVPNPGKNLEDLFKTCNGNVEEWLHISKEFKEGFQPNYSEPACLVRECPAFSDATGWVSVQTDQSERPSMVPSLSVSPPVPENLPPGLV</sequence>
<evidence type="ECO:0000256" key="1">
    <source>
        <dbReference type="ARBA" id="ARBA00004479"/>
    </source>
</evidence>
<dbReference type="SUPFAM" id="SSF49265">
    <property type="entry name" value="Fibronectin type III"/>
    <property type="match status" value="2"/>
</dbReference>
<keyword evidence="2 9" id="KW-0812">Transmembrane</keyword>